<dbReference type="AlphaFoldDB" id="A0A8H6U4G5"/>
<evidence type="ECO:0000259" key="12">
    <source>
        <dbReference type="PROSITE" id="PS50011"/>
    </source>
</evidence>
<dbReference type="SMART" id="SM00220">
    <property type="entry name" value="S_TKc"/>
    <property type="match status" value="1"/>
</dbReference>
<comment type="catalytic activity">
    <reaction evidence="9">
        <text>L-seryl-[protein] + ATP = O-phospho-L-seryl-[protein] + ADP + H(+)</text>
        <dbReference type="Rhea" id="RHEA:17989"/>
        <dbReference type="Rhea" id="RHEA-COMP:9863"/>
        <dbReference type="Rhea" id="RHEA-COMP:11604"/>
        <dbReference type="ChEBI" id="CHEBI:15378"/>
        <dbReference type="ChEBI" id="CHEBI:29999"/>
        <dbReference type="ChEBI" id="CHEBI:30616"/>
        <dbReference type="ChEBI" id="CHEBI:83421"/>
        <dbReference type="ChEBI" id="CHEBI:456216"/>
        <dbReference type="EC" id="2.7.11.1"/>
    </reaction>
</comment>
<evidence type="ECO:0000313" key="15">
    <source>
        <dbReference type="Proteomes" id="UP000620124"/>
    </source>
</evidence>
<accession>A0A8H6U4G5</accession>
<evidence type="ECO:0000256" key="2">
    <source>
        <dbReference type="ARBA" id="ARBA00012513"/>
    </source>
</evidence>
<feature type="compositionally biased region" description="Basic and acidic residues" evidence="11">
    <location>
        <begin position="772"/>
        <end position="786"/>
    </location>
</feature>
<feature type="domain" description="Protein kinase" evidence="12">
    <location>
        <begin position="29"/>
        <end position="291"/>
    </location>
</feature>
<gene>
    <name evidence="14" type="ORF">MVEN_02503400</name>
</gene>
<feature type="compositionally biased region" description="Basic and acidic residues" evidence="11">
    <location>
        <begin position="713"/>
        <end position="736"/>
    </location>
</feature>
<keyword evidence="7 10" id="KW-0067">ATP-binding</keyword>
<dbReference type="Gene3D" id="1.10.510.10">
    <property type="entry name" value="Transferase(Phosphotransferase) domain 1"/>
    <property type="match status" value="1"/>
</dbReference>
<feature type="region of interest" description="Disordered" evidence="11">
    <location>
        <begin position="363"/>
        <end position="438"/>
    </location>
</feature>
<proteinExistence type="inferred from homology"/>
<evidence type="ECO:0000256" key="11">
    <source>
        <dbReference type="SAM" id="MobiDB-lite"/>
    </source>
</evidence>
<feature type="region of interest" description="Disordered" evidence="11">
    <location>
        <begin position="950"/>
        <end position="985"/>
    </location>
</feature>
<keyword evidence="4" id="KW-0808">Transferase</keyword>
<dbReference type="InterPro" id="IPR000719">
    <property type="entry name" value="Prot_kinase_dom"/>
</dbReference>
<evidence type="ECO:0000313" key="14">
    <source>
        <dbReference type="EMBL" id="KAF7328747.1"/>
    </source>
</evidence>
<dbReference type="PANTHER" id="PTHR24346:SF82">
    <property type="entry name" value="KP78A-RELATED"/>
    <property type="match status" value="1"/>
</dbReference>
<feature type="compositionally biased region" description="Pro residues" evidence="11">
    <location>
        <begin position="414"/>
        <end position="433"/>
    </location>
</feature>
<name>A0A8H6U4G5_9AGAR</name>
<evidence type="ECO:0000256" key="10">
    <source>
        <dbReference type="PROSITE-ProRule" id="PRU10141"/>
    </source>
</evidence>
<keyword evidence="15" id="KW-1185">Reference proteome</keyword>
<dbReference type="GO" id="GO:0000226">
    <property type="term" value="P:microtubule cytoskeleton organization"/>
    <property type="evidence" value="ECO:0007669"/>
    <property type="project" value="TreeGrafter"/>
</dbReference>
<feature type="region of interest" description="Disordered" evidence="11">
    <location>
        <begin position="1115"/>
        <end position="1152"/>
    </location>
</feature>
<dbReference type="FunFam" id="1.10.510.10:FF:000571">
    <property type="entry name" value="Maternal embryonic leucine zipper kinase"/>
    <property type="match status" value="1"/>
</dbReference>
<evidence type="ECO:0000256" key="6">
    <source>
        <dbReference type="ARBA" id="ARBA00022777"/>
    </source>
</evidence>
<comment type="catalytic activity">
    <reaction evidence="8">
        <text>L-threonyl-[protein] + ATP = O-phospho-L-threonyl-[protein] + ADP + H(+)</text>
        <dbReference type="Rhea" id="RHEA:46608"/>
        <dbReference type="Rhea" id="RHEA-COMP:11060"/>
        <dbReference type="Rhea" id="RHEA-COMP:11605"/>
        <dbReference type="ChEBI" id="CHEBI:15378"/>
        <dbReference type="ChEBI" id="CHEBI:30013"/>
        <dbReference type="ChEBI" id="CHEBI:30616"/>
        <dbReference type="ChEBI" id="CHEBI:61977"/>
        <dbReference type="ChEBI" id="CHEBI:456216"/>
        <dbReference type="EC" id="2.7.11.1"/>
    </reaction>
</comment>
<dbReference type="PROSITE" id="PS00107">
    <property type="entry name" value="PROTEIN_KINASE_ATP"/>
    <property type="match status" value="1"/>
</dbReference>
<dbReference type="Pfam" id="PF00069">
    <property type="entry name" value="Pkinase"/>
    <property type="match status" value="1"/>
</dbReference>
<reference evidence="14" key="1">
    <citation type="submission" date="2020-05" db="EMBL/GenBank/DDBJ databases">
        <title>Mycena genomes resolve the evolution of fungal bioluminescence.</title>
        <authorList>
            <person name="Tsai I.J."/>
        </authorList>
    </citation>
    <scope>NUCLEOTIDE SEQUENCE</scope>
    <source>
        <strain evidence="14">CCC161011</strain>
    </source>
</reference>
<evidence type="ECO:0000256" key="3">
    <source>
        <dbReference type="ARBA" id="ARBA00022527"/>
    </source>
</evidence>
<keyword evidence="6 14" id="KW-0418">Kinase</keyword>
<sequence>MASHAYDVAEIPPPRTHKPKRTNRVLGDYTLSKTLGAGSMGKVKLATHNITGEKLAVKILPRARVNPAASSKEAAKEAGKEVRTLREAGLSLLLHHPYICGMREMIVHPNHYYMVFEYVNGGQLLDFIIAHGRLRESVARKFARQIASALDYCHRNNVVHRDLKIENILISQTGNIKIIDFGLSNLYDPASHLSTFCGSLYFAAPELLNAKLYTGPEVDVWSFGVVLYTLVCGKVPFEDESMPALHAKIKRGLVEYPVWLSPECKHLLSRMLVTNPPRRALLSEIFLHPWMLRGFSGPPATHLPTRTPLRPNDIDPSVVAHMAGFDFGADVEEVTEKLHTILMSDEYATAVLAWEHRRNGHAPPSLPPLDILPAPTTNGNASASPSPPASPTTEKQRRRFSGLDFYKRIFTSPSPSPSPSQTPPTPPPPPPRDPTGGFHPLVSMYFLAREKIERERVYGVGVFASSQVSLGGDADKGGRGHEREETAVGEVGLGAVVGVGHDREETAVEIEGGEANGKEETGEPVEIIEEAKAVVESPVAAPLPVPETVVEARAPSPPHVNGDSPTAKVMEAHSTPSAPVIVNGSGPSTTPWPTEPSNVEPPAPQPEPVVTKEKEEAADKVEVAVEEAKPSPKEEPSKEPSRGRRERGQTFHGGTTLLRRFGSIFIGAGAREDKSGSRTSSSASTGTQRRRESKRTSVLGTTAALPPPMAADEEGRAEEKEKTEKDKGEGEEKERASGSVKQRRRESKRMSILSTAAALLPPMAPDEQGPAAEKEKDKGEEEKERASGSVKQRRRESKRMSVLSAAAGLLPPMAPEEDWRAEKDKGEGEKEGASGNATTPAQAAPPATDTPGPTNPPSTAPAPTSAPSAVDPPSPSSPTSPSTAERAFGSLRRRATTILDPATRAARHERRSSTGASIFASAVGTVGRVRRSSLVGYESATMTKAERMFPKTVPENDLREHPEELSDEGARDGHVDRENERSEKESKPVFLKGLLSVATTSTKPPLVIKADIRRVLDRMQVRYWQNNSGFECIHLPSINVSSLEAPSKPDELQSFPSSGETAAPPLPNGITKRVSRLSFSIRRVKSQERNFPFGGKGRDAERPLNAIMMPPNGMAHQPLVVPDTPRVSSFDTTSPAETGTPAPPSSFKRPSTLSVNSKLHSVSADLASPMTPTNDPLASGELDRVTFETMAHNALSVRFEINIVKVPWLPLHGIQFRRAGGDGWQYQMLARRVLTELKL</sequence>
<keyword evidence="3 14" id="KW-0723">Serine/threonine-protein kinase</keyword>
<keyword evidence="5 10" id="KW-0547">Nucleotide-binding</keyword>
<dbReference type="InterPro" id="IPR011009">
    <property type="entry name" value="Kinase-like_dom_sf"/>
</dbReference>
<dbReference type="OrthoDB" id="193931at2759"/>
<dbReference type="Pfam" id="PF02149">
    <property type="entry name" value="KA1"/>
    <property type="match status" value="1"/>
</dbReference>
<dbReference type="Gene3D" id="3.30.310.80">
    <property type="entry name" value="Kinase associated domain 1, KA1"/>
    <property type="match status" value="1"/>
</dbReference>
<dbReference type="PROSITE" id="PS00108">
    <property type="entry name" value="PROTEIN_KINASE_ST"/>
    <property type="match status" value="1"/>
</dbReference>
<feature type="compositionally biased region" description="Polar residues" evidence="11">
    <location>
        <begin position="1126"/>
        <end position="1137"/>
    </location>
</feature>
<feature type="compositionally biased region" description="Basic and acidic residues" evidence="11">
    <location>
        <begin position="610"/>
        <end position="649"/>
    </location>
</feature>
<dbReference type="GO" id="GO:0005524">
    <property type="term" value="F:ATP binding"/>
    <property type="evidence" value="ECO:0007669"/>
    <property type="project" value="UniProtKB-UniRule"/>
</dbReference>
<dbReference type="PANTHER" id="PTHR24346">
    <property type="entry name" value="MAP/MICROTUBULE AFFINITY-REGULATING KINASE"/>
    <property type="match status" value="1"/>
</dbReference>
<dbReference type="EMBL" id="JACAZI010000034">
    <property type="protein sequence ID" value="KAF7328747.1"/>
    <property type="molecule type" value="Genomic_DNA"/>
</dbReference>
<evidence type="ECO:0000259" key="13">
    <source>
        <dbReference type="PROSITE" id="PS50032"/>
    </source>
</evidence>
<evidence type="ECO:0000256" key="1">
    <source>
        <dbReference type="ARBA" id="ARBA00010791"/>
    </source>
</evidence>
<evidence type="ECO:0000256" key="9">
    <source>
        <dbReference type="ARBA" id="ARBA00048679"/>
    </source>
</evidence>
<feature type="compositionally biased region" description="Basic and acidic residues" evidence="11">
    <location>
        <begin position="817"/>
        <end position="832"/>
    </location>
</feature>
<dbReference type="InterPro" id="IPR008271">
    <property type="entry name" value="Ser/Thr_kinase_AS"/>
</dbReference>
<dbReference type="PROSITE" id="PS50032">
    <property type="entry name" value="KA1"/>
    <property type="match status" value="1"/>
</dbReference>
<evidence type="ECO:0000256" key="5">
    <source>
        <dbReference type="ARBA" id="ARBA00022741"/>
    </source>
</evidence>
<evidence type="ECO:0000256" key="8">
    <source>
        <dbReference type="ARBA" id="ARBA00047899"/>
    </source>
</evidence>
<dbReference type="EC" id="2.7.11.1" evidence="2"/>
<feature type="domain" description="KA1" evidence="13">
    <location>
        <begin position="1190"/>
        <end position="1239"/>
    </location>
</feature>
<evidence type="ECO:0000256" key="7">
    <source>
        <dbReference type="ARBA" id="ARBA00022840"/>
    </source>
</evidence>
<feature type="binding site" evidence="10">
    <location>
        <position position="58"/>
    </location>
    <ligand>
        <name>ATP</name>
        <dbReference type="ChEBI" id="CHEBI:30616"/>
    </ligand>
</feature>
<dbReference type="PROSITE" id="PS50011">
    <property type="entry name" value="PROTEIN_KINASE_DOM"/>
    <property type="match status" value="1"/>
</dbReference>
<feature type="region of interest" description="Disordered" evidence="11">
    <location>
        <begin position="1044"/>
        <end position="1070"/>
    </location>
</feature>
<feature type="compositionally biased region" description="Low complexity" evidence="11">
    <location>
        <begin position="837"/>
        <end position="852"/>
    </location>
</feature>
<feature type="region of interest" description="Disordered" evidence="11">
    <location>
        <begin position="577"/>
        <end position="913"/>
    </location>
</feature>
<dbReference type="SUPFAM" id="SSF103243">
    <property type="entry name" value="KA1-like"/>
    <property type="match status" value="1"/>
</dbReference>
<feature type="compositionally biased region" description="Low complexity" evidence="11">
    <location>
        <begin position="677"/>
        <end position="687"/>
    </location>
</feature>
<dbReference type="CDD" id="cd14077">
    <property type="entry name" value="STKc_Kin1_2"/>
    <property type="match status" value="1"/>
</dbReference>
<comment type="similarity">
    <text evidence="1">Belongs to the protein kinase superfamily. CAMK Ser/Thr protein kinase family. NIM1 subfamily.</text>
</comment>
<dbReference type="SUPFAM" id="SSF56112">
    <property type="entry name" value="Protein kinase-like (PK-like)"/>
    <property type="match status" value="1"/>
</dbReference>
<dbReference type="InterPro" id="IPR028375">
    <property type="entry name" value="KA1/Ssp2_C"/>
</dbReference>
<feature type="region of interest" description="Disordered" evidence="11">
    <location>
        <begin position="1"/>
        <end position="22"/>
    </location>
</feature>
<dbReference type="InterPro" id="IPR001772">
    <property type="entry name" value="KA1_dom"/>
</dbReference>
<dbReference type="GO" id="GO:0035556">
    <property type="term" value="P:intracellular signal transduction"/>
    <property type="evidence" value="ECO:0007669"/>
    <property type="project" value="TreeGrafter"/>
</dbReference>
<dbReference type="GO" id="GO:0004674">
    <property type="term" value="F:protein serine/threonine kinase activity"/>
    <property type="evidence" value="ECO:0007669"/>
    <property type="project" value="UniProtKB-KW"/>
</dbReference>
<comment type="caution">
    <text evidence="14">The sequence shown here is derived from an EMBL/GenBank/DDBJ whole genome shotgun (WGS) entry which is preliminary data.</text>
</comment>
<dbReference type="Proteomes" id="UP000620124">
    <property type="component" value="Unassembled WGS sequence"/>
</dbReference>
<evidence type="ECO:0000256" key="4">
    <source>
        <dbReference type="ARBA" id="ARBA00022679"/>
    </source>
</evidence>
<organism evidence="14 15">
    <name type="scientific">Mycena venus</name>
    <dbReference type="NCBI Taxonomy" id="2733690"/>
    <lineage>
        <taxon>Eukaryota</taxon>
        <taxon>Fungi</taxon>
        <taxon>Dikarya</taxon>
        <taxon>Basidiomycota</taxon>
        <taxon>Agaricomycotina</taxon>
        <taxon>Agaricomycetes</taxon>
        <taxon>Agaricomycetidae</taxon>
        <taxon>Agaricales</taxon>
        <taxon>Marasmiineae</taxon>
        <taxon>Mycenaceae</taxon>
        <taxon>Mycena</taxon>
    </lineage>
</organism>
<dbReference type="InterPro" id="IPR017441">
    <property type="entry name" value="Protein_kinase_ATP_BS"/>
</dbReference>
<protein>
    <recommendedName>
        <fullName evidence="2">non-specific serine/threonine protein kinase</fullName>
        <ecNumber evidence="2">2.7.11.1</ecNumber>
    </recommendedName>
</protein>
<dbReference type="GO" id="GO:0005737">
    <property type="term" value="C:cytoplasm"/>
    <property type="evidence" value="ECO:0007669"/>
    <property type="project" value="TreeGrafter"/>
</dbReference>